<evidence type="ECO:0000256" key="3">
    <source>
        <dbReference type="ARBA" id="ARBA00022801"/>
    </source>
</evidence>
<feature type="domain" description="N-acetylmuramoyl-L-alanine amidase" evidence="5">
    <location>
        <begin position="11"/>
        <end position="161"/>
    </location>
</feature>
<name>A0ABX3EUD5_9BACL</name>
<dbReference type="EMBL" id="LVWI01000014">
    <property type="protein sequence ID" value="OKP89561.1"/>
    <property type="molecule type" value="Genomic_DNA"/>
</dbReference>
<evidence type="ECO:0000313" key="7">
    <source>
        <dbReference type="Proteomes" id="UP000186058"/>
    </source>
</evidence>
<proteinExistence type="predicted"/>
<accession>A0ABX3EUD5</accession>
<keyword evidence="4" id="KW-0961">Cell wall biogenesis/degradation</keyword>
<dbReference type="SUPFAM" id="SSF55846">
    <property type="entry name" value="N-acetylmuramoyl-L-alanine amidase-like"/>
    <property type="match status" value="1"/>
</dbReference>
<dbReference type="Gene3D" id="3.40.80.10">
    <property type="entry name" value="Peptidoglycan recognition protein-like"/>
    <property type="match status" value="1"/>
</dbReference>
<evidence type="ECO:0000313" key="6">
    <source>
        <dbReference type="EMBL" id="OKP89561.1"/>
    </source>
</evidence>
<comment type="catalytic activity">
    <reaction evidence="1">
        <text>Hydrolyzes the link between N-acetylmuramoyl residues and L-amino acid residues in certain cell-wall glycopeptides.</text>
        <dbReference type="EC" id="3.5.1.28"/>
    </reaction>
</comment>
<reference evidence="6 7" key="1">
    <citation type="submission" date="2016-03" db="EMBL/GenBank/DDBJ databases">
        <authorList>
            <person name="Sant'Anna F.H."/>
            <person name="Ambrosini A."/>
            <person name="Souza R."/>
            <person name="Bach E."/>
            <person name="Fernandes G."/>
            <person name="Balsanelli E."/>
            <person name="Baura V.A."/>
            <person name="Souza E.M."/>
            <person name="Passaglia L."/>
        </authorList>
    </citation>
    <scope>NUCLEOTIDE SEQUENCE [LARGE SCALE GENOMIC DNA]</scope>
    <source>
        <strain evidence="6 7">P26E</strain>
    </source>
</reference>
<comment type="caution">
    <text evidence="6">The sequence shown here is derived from an EMBL/GenBank/DDBJ whole genome shotgun (WGS) entry which is preliminary data.</text>
</comment>
<evidence type="ECO:0000256" key="4">
    <source>
        <dbReference type="ARBA" id="ARBA00023316"/>
    </source>
</evidence>
<keyword evidence="3" id="KW-0378">Hydrolase</keyword>
<dbReference type="InterPro" id="IPR051206">
    <property type="entry name" value="NAMLAA_amidase_2"/>
</dbReference>
<gene>
    <name evidence="6" type="ORF">A3844_06150</name>
</gene>
<dbReference type="SMART" id="SM00644">
    <property type="entry name" value="Ami_2"/>
    <property type="match status" value="1"/>
</dbReference>
<sequence>MLTIQQQRIPVNPFSRPGKKLVAKRGIVMHYTADPGASAQAIGNYFSSLKNQNPDDGTGDRYASAHIQIDRATIVQSLPFDEMGYHCGSKQPYLPEALSKLGSYPNNSTVGIEMCIEADGLIHEDTFNNAVDMVVYLIQHEGFPEVIFTHKGVVGWKDCPLPWVRNPSELERFKQEVHSQLNSQEEEEDLNLSANQWTILTTQLKELFDKKLITDSTWIDKAAVKKLTVSELLFINTAILNRGIK</sequence>
<dbReference type="Proteomes" id="UP000186058">
    <property type="component" value="Unassembled WGS sequence"/>
</dbReference>
<protein>
    <recommendedName>
        <fullName evidence="2">N-acetylmuramoyl-L-alanine amidase</fullName>
        <ecNumber evidence="2">3.5.1.28</ecNumber>
    </recommendedName>
</protein>
<dbReference type="Pfam" id="PF01510">
    <property type="entry name" value="Amidase_2"/>
    <property type="match status" value="1"/>
</dbReference>
<dbReference type="CDD" id="cd06583">
    <property type="entry name" value="PGRP"/>
    <property type="match status" value="1"/>
</dbReference>
<dbReference type="InterPro" id="IPR002502">
    <property type="entry name" value="Amidase_domain"/>
</dbReference>
<dbReference type="PANTHER" id="PTHR30417">
    <property type="entry name" value="N-ACETYLMURAMOYL-L-ALANINE AMIDASE AMID"/>
    <property type="match status" value="1"/>
</dbReference>
<dbReference type="EC" id="3.5.1.28" evidence="2"/>
<evidence type="ECO:0000256" key="1">
    <source>
        <dbReference type="ARBA" id="ARBA00001561"/>
    </source>
</evidence>
<dbReference type="PANTHER" id="PTHR30417:SF1">
    <property type="entry name" value="N-ACETYLMURAMOYL-L-ALANINE AMIDASE AMID"/>
    <property type="match status" value="1"/>
</dbReference>
<evidence type="ECO:0000259" key="5">
    <source>
        <dbReference type="SMART" id="SM00644"/>
    </source>
</evidence>
<organism evidence="6 7">
    <name type="scientific">Paenibacillus helianthi</name>
    <dbReference type="NCBI Taxonomy" id="1349432"/>
    <lineage>
        <taxon>Bacteria</taxon>
        <taxon>Bacillati</taxon>
        <taxon>Bacillota</taxon>
        <taxon>Bacilli</taxon>
        <taxon>Bacillales</taxon>
        <taxon>Paenibacillaceae</taxon>
        <taxon>Paenibacillus</taxon>
    </lineage>
</organism>
<keyword evidence="7" id="KW-1185">Reference proteome</keyword>
<evidence type="ECO:0000256" key="2">
    <source>
        <dbReference type="ARBA" id="ARBA00011901"/>
    </source>
</evidence>
<dbReference type="InterPro" id="IPR036505">
    <property type="entry name" value="Amidase/PGRP_sf"/>
</dbReference>
<dbReference type="RefSeq" id="WP_074106933.1">
    <property type="nucleotide sequence ID" value="NZ_LVWI01000014.1"/>
</dbReference>